<name>A0A9D4HZF8_DREPO</name>
<dbReference type="PANTHER" id="PTHR10044:SF139">
    <property type="entry name" value="DEATH-ASSOCIATED INHIBITOR OF APOPTOSIS 2"/>
    <property type="match status" value="1"/>
</dbReference>
<proteinExistence type="predicted"/>
<dbReference type="InterPro" id="IPR050784">
    <property type="entry name" value="IAP"/>
</dbReference>
<organism evidence="2 3">
    <name type="scientific">Dreissena polymorpha</name>
    <name type="common">Zebra mussel</name>
    <name type="synonym">Mytilus polymorpha</name>
    <dbReference type="NCBI Taxonomy" id="45954"/>
    <lineage>
        <taxon>Eukaryota</taxon>
        <taxon>Metazoa</taxon>
        <taxon>Spiralia</taxon>
        <taxon>Lophotrochozoa</taxon>
        <taxon>Mollusca</taxon>
        <taxon>Bivalvia</taxon>
        <taxon>Autobranchia</taxon>
        <taxon>Heteroconchia</taxon>
        <taxon>Euheterodonta</taxon>
        <taxon>Imparidentia</taxon>
        <taxon>Neoheterodontei</taxon>
        <taxon>Myida</taxon>
        <taxon>Dreissenoidea</taxon>
        <taxon>Dreissenidae</taxon>
        <taxon>Dreissena</taxon>
    </lineage>
</organism>
<dbReference type="SMART" id="SM00238">
    <property type="entry name" value="BIR"/>
    <property type="match status" value="3"/>
</dbReference>
<dbReference type="AlphaFoldDB" id="A0A9D4HZF8"/>
<feature type="region of interest" description="Disordered" evidence="1">
    <location>
        <begin position="368"/>
        <end position="391"/>
    </location>
</feature>
<evidence type="ECO:0000313" key="3">
    <source>
        <dbReference type="Proteomes" id="UP000828390"/>
    </source>
</evidence>
<dbReference type="EMBL" id="JAIWYP010000011">
    <property type="protein sequence ID" value="KAH3736646.1"/>
    <property type="molecule type" value="Genomic_DNA"/>
</dbReference>
<keyword evidence="3" id="KW-1185">Reference proteome</keyword>
<dbReference type="Gene3D" id="1.10.1170.10">
    <property type="entry name" value="Inhibitor Of Apoptosis Protein (2mihbC-IAP-1), Chain A"/>
    <property type="match status" value="4"/>
</dbReference>
<dbReference type="InterPro" id="IPR001370">
    <property type="entry name" value="BIR_rpt"/>
</dbReference>
<gene>
    <name evidence="2" type="ORF">DPMN_043218</name>
</gene>
<dbReference type="PROSITE" id="PS50143">
    <property type="entry name" value="BIR_REPEAT_2"/>
    <property type="match status" value="4"/>
</dbReference>
<evidence type="ECO:0000256" key="1">
    <source>
        <dbReference type="SAM" id="MobiDB-lite"/>
    </source>
</evidence>
<reference evidence="2" key="2">
    <citation type="submission" date="2020-11" db="EMBL/GenBank/DDBJ databases">
        <authorList>
            <person name="McCartney M.A."/>
            <person name="Auch B."/>
            <person name="Kono T."/>
            <person name="Mallez S."/>
            <person name="Becker A."/>
            <person name="Gohl D.M."/>
            <person name="Silverstein K.A.T."/>
            <person name="Koren S."/>
            <person name="Bechman K.B."/>
            <person name="Herman A."/>
            <person name="Abrahante J.E."/>
            <person name="Garbe J."/>
        </authorList>
    </citation>
    <scope>NUCLEOTIDE SEQUENCE</scope>
    <source>
        <strain evidence="2">Duluth1</strain>
        <tissue evidence="2">Whole animal</tissue>
    </source>
</reference>
<accession>A0A9D4HZF8</accession>
<dbReference type="SUPFAM" id="SSF57924">
    <property type="entry name" value="Inhibitor of apoptosis (IAP) repeat"/>
    <property type="match status" value="4"/>
</dbReference>
<dbReference type="GO" id="GO:0051726">
    <property type="term" value="P:regulation of cell cycle"/>
    <property type="evidence" value="ECO:0007669"/>
    <property type="project" value="TreeGrafter"/>
</dbReference>
<dbReference type="CDD" id="cd00022">
    <property type="entry name" value="BIR"/>
    <property type="match status" value="3"/>
</dbReference>
<dbReference type="GO" id="GO:0005634">
    <property type="term" value="C:nucleus"/>
    <property type="evidence" value="ECO:0007669"/>
    <property type="project" value="TreeGrafter"/>
</dbReference>
<dbReference type="Proteomes" id="UP000828390">
    <property type="component" value="Unassembled WGS sequence"/>
</dbReference>
<dbReference type="GO" id="GO:0005737">
    <property type="term" value="C:cytoplasm"/>
    <property type="evidence" value="ECO:0007669"/>
    <property type="project" value="TreeGrafter"/>
</dbReference>
<comment type="caution">
    <text evidence="2">The sequence shown here is derived from an EMBL/GenBank/DDBJ whole genome shotgun (WGS) entry which is preliminary data.</text>
</comment>
<feature type="compositionally biased region" description="Basic and acidic residues" evidence="1">
    <location>
        <begin position="371"/>
        <end position="391"/>
    </location>
</feature>
<evidence type="ECO:0000313" key="2">
    <source>
        <dbReference type="EMBL" id="KAH3736646.1"/>
    </source>
</evidence>
<dbReference type="PANTHER" id="PTHR10044">
    <property type="entry name" value="INHIBITOR OF APOPTOSIS"/>
    <property type="match status" value="1"/>
</dbReference>
<protein>
    <submittedName>
        <fullName evidence="2">Uncharacterized protein</fullName>
    </submittedName>
</protein>
<sequence length="1096" mass="126041">MGVDIQTYRCRIGSFCIKNSSRSSGGWTGCKPEEANGSNVKPLPMVVLVLLMTFRNERFDLTSGLTKKISNEFRECVRELLSNNSTVQHFNNQAHVPAMSEIFLKHTYVNRSLLDTATNRHFWSDTQNEDNATISNEGLNTFDVAEENTFVHECINRKPSSSIQTHLLMSGLELDPDPMHSIPRRRCYPEGKRNISNASTLDCTKDSHCGKAIPCIGSVEADSFWGTHIFKMDLSDDLQNGLRSKNNKRAKHFAISRILDELCTCGEYCQLESLPLFYLWKRNAFVVLPSASWWKELERTFTVGYVYSAALLAFRNEFRQSFLCRDGHKLSFLNTLILHGPVASINFYDITVTNPFCGFHVTSGNRNSRHISPDTNEKHNHPFKESADQDKYPTQVSEDDILITEEAQKELVRDENTESLNPMSPDVLVYNSTAHNYIRWESPPTVHTDSVKSVQEIRNSSNRLDRMDLTHIAINGYLNASVGNSSNDRFFSNENSRSLKTATYLHKNYPAARYPYYENAISRRETYRGWQLAQPNPDNLCSAGFFFTGQNYDLVRCFCCGIGLKDFTQTGNPILEHGKHSSNCPFMIDHFGSCEAIEQYKQRHLRLDPEEIRQRQRQLNQQQQGRPISNYRAKHERFRSLSARLDTFTKWPSYISQRLEQLAEAGMYYTGTMVIDIQTYRLRIGSFHMQRNCRNDGESYTRTDSSKSSDVNNNAAKFMAFIVILFCALNNTHRVPKIASEWTYATGMDSLKSHQLFWNDTGHRFFHISANLTATDFAKILPRRAIQIQLYISGIEPNPGPTTPCSEDITEIRYNAQQEQLRTLQSRLDTFINQHSRFLRPTREQIAEAGFYYTGYNDECNCFACGCDLSEWEPNDDPWIEHCRYSDDCPYVWEVRGAAFVNLYRRRPEPTAAETATNHPAFNRAIGGLSINQDTDAHGVFNRVPESHYQNVHRAQRERRNTASQEPFRTFQSRLDSLTNWHSRFMRPTKEQIAEAGFYYTGSDDQFCCFACNVVFKNWVPSVGPWVEHCRYSPACPYAREVKGDEFINCIQHVIDQTAIERASNQHDNRNDNASLIDDYVQASLENPNLVYPMLF</sequence>
<reference evidence="2" key="1">
    <citation type="journal article" date="2019" name="bioRxiv">
        <title>The Genome of the Zebra Mussel, Dreissena polymorpha: A Resource for Invasive Species Research.</title>
        <authorList>
            <person name="McCartney M.A."/>
            <person name="Auch B."/>
            <person name="Kono T."/>
            <person name="Mallez S."/>
            <person name="Zhang Y."/>
            <person name="Obille A."/>
            <person name="Becker A."/>
            <person name="Abrahante J.E."/>
            <person name="Garbe J."/>
            <person name="Badalamenti J.P."/>
            <person name="Herman A."/>
            <person name="Mangelson H."/>
            <person name="Liachko I."/>
            <person name="Sullivan S."/>
            <person name="Sone E.D."/>
            <person name="Koren S."/>
            <person name="Silverstein K.A.T."/>
            <person name="Beckman K.B."/>
            <person name="Gohl D.M."/>
        </authorList>
    </citation>
    <scope>NUCLEOTIDE SEQUENCE</scope>
    <source>
        <strain evidence="2">Duluth1</strain>
        <tissue evidence="2">Whole animal</tissue>
    </source>
</reference>
<dbReference type="Pfam" id="PF00653">
    <property type="entry name" value="BIR"/>
    <property type="match status" value="3"/>
</dbReference>